<keyword evidence="1" id="KW-0472">Membrane</keyword>
<gene>
    <name evidence="2" type="ORF">KP79_PYT12828</name>
</gene>
<dbReference type="Proteomes" id="UP000242188">
    <property type="component" value="Unassembled WGS sequence"/>
</dbReference>
<dbReference type="AlphaFoldDB" id="A0A210PNM6"/>
<name>A0A210PNM6_MIZYE</name>
<feature type="transmembrane region" description="Helical" evidence="1">
    <location>
        <begin position="6"/>
        <end position="29"/>
    </location>
</feature>
<organism evidence="2 3">
    <name type="scientific">Mizuhopecten yessoensis</name>
    <name type="common">Japanese scallop</name>
    <name type="synonym">Patinopecten yessoensis</name>
    <dbReference type="NCBI Taxonomy" id="6573"/>
    <lineage>
        <taxon>Eukaryota</taxon>
        <taxon>Metazoa</taxon>
        <taxon>Spiralia</taxon>
        <taxon>Lophotrochozoa</taxon>
        <taxon>Mollusca</taxon>
        <taxon>Bivalvia</taxon>
        <taxon>Autobranchia</taxon>
        <taxon>Pteriomorphia</taxon>
        <taxon>Pectinida</taxon>
        <taxon>Pectinoidea</taxon>
        <taxon>Pectinidae</taxon>
        <taxon>Mizuhopecten</taxon>
    </lineage>
</organism>
<evidence type="ECO:0000256" key="1">
    <source>
        <dbReference type="SAM" id="Phobius"/>
    </source>
</evidence>
<dbReference type="EMBL" id="NEDP02005574">
    <property type="protein sequence ID" value="OWF38073.1"/>
    <property type="molecule type" value="Genomic_DNA"/>
</dbReference>
<reference evidence="2 3" key="1">
    <citation type="journal article" date="2017" name="Nat. Ecol. Evol.">
        <title>Scallop genome provides insights into evolution of bilaterian karyotype and development.</title>
        <authorList>
            <person name="Wang S."/>
            <person name="Zhang J."/>
            <person name="Jiao W."/>
            <person name="Li J."/>
            <person name="Xun X."/>
            <person name="Sun Y."/>
            <person name="Guo X."/>
            <person name="Huan P."/>
            <person name="Dong B."/>
            <person name="Zhang L."/>
            <person name="Hu X."/>
            <person name="Sun X."/>
            <person name="Wang J."/>
            <person name="Zhao C."/>
            <person name="Wang Y."/>
            <person name="Wang D."/>
            <person name="Huang X."/>
            <person name="Wang R."/>
            <person name="Lv J."/>
            <person name="Li Y."/>
            <person name="Zhang Z."/>
            <person name="Liu B."/>
            <person name="Lu W."/>
            <person name="Hui Y."/>
            <person name="Liang J."/>
            <person name="Zhou Z."/>
            <person name="Hou R."/>
            <person name="Li X."/>
            <person name="Liu Y."/>
            <person name="Li H."/>
            <person name="Ning X."/>
            <person name="Lin Y."/>
            <person name="Zhao L."/>
            <person name="Xing Q."/>
            <person name="Dou J."/>
            <person name="Li Y."/>
            <person name="Mao J."/>
            <person name="Guo H."/>
            <person name="Dou H."/>
            <person name="Li T."/>
            <person name="Mu C."/>
            <person name="Jiang W."/>
            <person name="Fu Q."/>
            <person name="Fu X."/>
            <person name="Miao Y."/>
            <person name="Liu J."/>
            <person name="Yu Q."/>
            <person name="Li R."/>
            <person name="Liao H."/>
            <person name="Li X."/>
            <person name="Kong Y."/>
            <person name="Jiang Z."/>
            <person name="Chourrout D."/>
            <person name="Li R."/>
            <person name="Bao Z."/>
        </authorList>
    </citation>
    <scope>NUCLEOTIDE SEQUENCE [LARGE SCALE GENOMIC DNA]</scope>
    <source>
        <strain evidence="2 3">PY_sf001</strain>
    </source>
</reference>
<sequence>MFRRSYLHFLICMKLKSYLLFLFCYFSALQFDQHNSPTKVLTAWDRNGENESIAAATFVIPTLLEVYNQDGIKVHFMLGQKAGNMSDGSDMATLIWTGPHGQKARLNIVKLFREHCIKEAKESVARTYGSMSPDNILLREDAQKFIDLCLAKQRVVDVNWICSQVQQFAYKRREFNRYEKSKLNSWAQKYNLRGRKAPPREVKYSYEKPATLNLQYSAHPEMYRLVLTHIAVLGNFLIFFTKHSSTHSQEYLWTMDLESRDAFLASKVPFKTATMTSLPVRNQVCHTIPGANLLLNKVSDTQFKVTNIKKMKELEIERVNCCPSSTSSCADISRMFLFGSQLFGISFNSRIWSWSKEKSQGELEGDEFAGTRDLELIGNVLVVSTDRGIKFSPVPADHDQVLYSLPVVLSAEFKGTPLTLNKEGTMICKGRERIKVTGTQEEMRNGKKVYRAAISLDNIAVVMLVPSDLNGPKLMTTIEILMAVTLPGYGTETCFISQQVGVLFGWSHSKETAEDYREHVFQVDYDARLRGVLPFLGYGPRSFLPVYLPGDSDIQAKHPGHGQAGWYVFMRDGHEGIIGIKLFC</sequence>
<evidence type="ECO:0000313" key="2">
    <source>
        <dbReference type="EMBL" id="OWF38073.1"/>
    </source>
</evidence>
<protein>
    <submittedName>
        <fullName evidence="2">Uncharacterized protein</fullName>
    </submittedName>
</protein>
<keyword evidence="1" id="KW-1133">Transmembrane helix</keyword>
<proteinExistence type="predicted"/>
<evidence type="ECO:0000313" key="3">
    <source>
        <dbReference type="Proteomes" id="UP000242188"/>
    </source>
</evidence>
<comment type="caution">
    <text evidence="2">The sequence shown here is derived from an EMBL/GenBank/DDBJ whole genome shotgun (WGS) entry which is preliminary data.</text>
</comment>
<accession>A0A210PNM6</accession>
<dbReference type="OrthoDB" id="6115758at2759"/>
<keyword evidence="1" id="KW-0812">Transmembrane</keyword>
<keyword evidence="3" id="KW-1185">Reference proteome</keyword>